<reference evidence="2 3" key="1">
    <citation type="submission" date="2014-04" db="EMBL/GenBank/DDBJ databases">
        <authorList>
            <consortium name="DOE Joint Genome Institute"/>
            <person name="Kuo A."/>
            <person name="Tarkka M."/>
            <person name="Buscot F."/>
            <person name="Kohler A."/>
            <person name="Nagy L.G."/>
            <person name="Floudas D."/>
            <person name="Copeland A."/>
            <person name="Barry K.W."/>
            <person name="Cichocki N."/>
            <person name="Veneault-Fourrey C."/>
            <person name="LaButti K."/>
            <person name="Lindquist E.A."/>
            <person name="Lipzen A."/>
            <person name="Lundell T."/>
            <person name="Morin E."/>
            <person name="Murat C."/>
            <person name="Sun H."/>
            <person name="Tunlid A."/>
            <person name="Henrissat B."/>
            <person name="Grigoriev I.V."/>
            <person name="Hibbett D.S."/>
            <person name="Martin F."/>
            <person name="Nordberg H.P."/>
            <person name="Cantor M.N."/>
            <person name="Hua S.X."/>
        </authorList>
    </citation>
    <scope>NUCLEOTIDE SEQUENCE [LARGE SCALE GENOMIC DNA]</scope>
    <source>
        <strain evidence="2 3">F 1598</strain>
    </source>
</reference>
<dbReference type="AlphaFoldDB" id="A0A0C3CLN1"/>
<evidence type="ECO:0000256" key="1">
    <source>
        <dbReference type="SAM" id="MobiDB-lite"/>
    </source>
</evidence>
<name>A0A0C3CLN1_PILCF</name>
<dbReference type="EMBL" id="KN832973">
    <property type="protein sequence ID" value="KIM90577.1"/>
    <property type="molecule type" value="Genomic_DNA"/>
</dbReference>
<dbReference type="HOGENOM" id="CLU_1138374_0_0_1"/>
<evidence type="ECO:0000313" key="2">
    <source>
        <dbReference type="EMBL" id="KIM90577.1"/>
    </source>
</evidence>
<reference evidence="3" key="2">
    <citation type="submission" date="2015-01" db="EMBL/GenBank/DDBJ databases">
        <title>Evolutionary Origins and Diversification of the Mycorrhizal Mutualists.</title>
        <authorList>
            <consortium name="DOE Joint Genome Institute"/>
            <consortium name="Mycorrhizal Genomics Consortium"/>
            <person name="Kohler A."/>
            <person name="Kuo A."/>
            <person name="Nagy L.G."/>
            <person name="Floudas D."/>
            <person name="Copeland A."/>
            <person name="Barry K.W."/>
            <person name="Cichocki N."/>
            <person name="Veneault-Fourrey C."/>
            <person name="LaButti K."/>
            <person name="Lindquist E.A."/>
            <person name="Lipzen A."/>
            <person name="Lundell T."/>
            <person name="Morin E."/>
            <person name="Murat C."/>
            <person name="Riley R."/>
            <person name="Ohm R."/>
            <person name="Sun H."/>
            <person name="Tunlid A."/>
            <person name="Henrissat B."/>
            <person name="Grigoriev I.V."/>
            <person name="Hibbett D.S."/>
            <person name="Martin F."/>
        </authorList>
    </citation>
    <scope>NUCLEOTIDE SEQUENCE [LARGE SCALE GENOMIC DNA]</scope>
    <source>
        <strain evidence="3">F 1598</strain>
    </source>
</reference>
<proteinExistence type="predicted"/>
<feature type="compositionally biased region" description="Low complexity" evidence="1">
    <location>
        <begin position="82"/>
        <end position="92"/>
    </location>
</feature>
<feature type="region of interest" description="Disordered" evidence="1">
    <location>
        <begin position="54"/>
        <end position="126"/>
    </location>
</feature>
<dbReference type="InParanoid" id="A0A0C3CLN1"/>
<accession>A0A0C3CLN1</accession>
<dbReference type="OrthoDB" id="2922289at2759"/>
<evidence type="ECO:0000313" key="3">
    <source>
        <dbReference type="Proteomes" id="UP000054166"/>
    </source>
</evidence>
<dbReference type="STRING" id="765440.A0A0C3CLN1"/>
<dbReference type="Proteomes" id="UP000054166">
    <property type="component" value="Unassembled WGS sequence"/>
</dbReference>
<organism evidence="2 3">
    <name type="scientific">Piloderma croceum (strain F 1598)</name>
    <dbReference type="NCBI Taxonomy" id="765440"/>
    <lineage>
        <taxon>Eukaryota</taxon>
        <taxon>Fungi</taxon>
        <taxon>Dikarya</taxon>
        <taxon>Basidiomycota</taxon>
        <taxon>Agaricomycotina</taxon>
        <taxon>Agaricomycetes</taxon>
        <taxon>Agaricomycetidae</taxon>
        <taxon>Atheliales</taxon>
        <taxon>Atheliaceae</taxon>
        <taxon>Piloderma</taxon>
    </lineage>
</organism>
<keyword evidence="3" id="KW-1185">Reference proteome</keyword>
<protein>
    <submittedName>
        <fullName evidence="2">Uncharacterized protein</fullName>
    </submittedName>
</protein>
<sequence length="244" mass="27217">MRHVILWLLSPPADEDELGISELWNVIEKAYLTNTATSIDEYWEVESPVSKSPRWHHIPSADSGTPTPFTYVPPLVSKPSEHSTSSHSPLQSNTGMSSSTKLKSRPHVATSDPEIRITPAPAPAPQLTHPVYELPARQLKVMQNLLRENARDKRGKISWKGLCKAFTALGFNIDDTTPGSAVTFIPPNANDRPISIHRPHPERNLVPLKVHRLRYSPRTGVWMVDHLVPAILSNISVVIRSYSI</sequence>
<gene>
    <name evidence="2" type="ORF">PILCRDRAFT_812335</name>
</gene>